<sequence>MLEGTNDEHVVQWRLLWEDRRYQDGSIPEEEAAYFPQAVMQQNLRALPGETCQRTGHWQRPAMKDSVYVEAGEPMPGPRHTSWGMVIWHYADPQPGV</sequence>
<organism evidence="2 3">
    <name type="scientific">Burkholderia gladioli</name>
    <name type="common">Pseudomonas marginata</name>
    <name type="synonym">Phytomonas marginata</name>
    <dbReference type="NCBI Taxonomy" id="28095"/>
    <lineage>
        <taxon>Bacteria</taxon>
        <taxon>Pseudomonadati</taxon>
        <taxon>Pseudomonadota</taxon>
        <taxon>Betaproteobacteria</taxon>
        <taxon>Burkholderiales</taxon>
        <taxon>Burkholderiaceae</taxon>
        <taxon>Burkholderia</taxon>
    </lineage>
</organism>
<proteinExistence type="predicted"/>
<accession>A0AB38TTJ1</accession>
<protein>
    <submittedName>
        <fullName evidence="2">Imm72 family immunity protein</fullName>
    </submittedName>
</protein>
<dbReference type="Pfam" id="PF15584">
    <property type="entry name" value="Imm72"/>
    <property type="match status" value="1"/>
</dbReference>
<dbReference type="RefSeq" id="WP_105852032.1">
    <property type="nucleotide sequence ID" value="NZ_CADEPT010000007.1"/>
</dbReference>
<name>A0AB38TTJ1_BURGA</name>
<dbReference type="InterPro" id="IPR028966">
    <property type="entry name" value="Imm72"/>
</dbReference>
<feature type="domain" description="Immunity protein 72" evidence="1">
    <location>
        <begin position="10"/>
        <end position="35"/>
    </location>
</feature>
<evidence type="ECO:0000259" key="1">
    <source>
        <dbReference type="Pfam" id="PF15584"/>
    </source>
</evidence>
<dbReference type="Proteomes" id="UP001059745">
    <property type="component" value="Chromosome 1"/>
</dbReference>
<gene>
    <name evidence="2" type="ORF">NYZ96_04275</name>
</gene>
<evidence type="ECO:0000313" key="3">
    <source>
        <dbReference type="Proteomes" id="UP001059745"/>
    </source>
</evidence>
<evidence type="ECO:0000313" key="2">
    <source>
        <dbReference type="EMBL" id="UWX70990.1"/>
    </source>
</evidence>
<dbReference type="AlphaFoldDB" id="A0AB38TTJ1"/>
<dbReference type="EMBL" id="CP104214">
    <property type="protein sequence ID" value="UWX70990.1"/>
    <property type="molecule type" value="Genomic_DNA"/>
</dbReference>
<reference evidence="2" key="1">
    <citation type="submission" date="2022-09" db="EMBL/GenBank/DDBJ databases">
        <title>Genomic of Burkholderia gladioli.</title>
        <authorList>
            <person name="Wu H."/>
        </authorList>
    </citation>
    <scope>NUCLEOTIDE SEQUENCE</scope>
    <source>
        <strain evidence="2">ZN-S4</strain>
    </source>
</reference>